<evidence type="ECO:0000313" key="1">
    <source>
        <dbReference type="EMBL" id="OKS86225.1"/>
    </source>
</evidence>
<evidence type="ECO:0000313" key="2">
    <source>
        <dbReference type="Proteomes" id="UP000186720"/>
    </source>
</evidence>
<comment type="caution">
    <text evidence="1">The sequence shown here is derived from an EMBL/GenBank/DDBJ whole genome shotgun (WGS) entry which is preliminary data.</text>
</comment>
<dbReference type="AlphaFoldDB" id="A0A1Q5ZWT1"/>
<protein>
    <submittedName>
        <fullName evidence="1">Uncharacterized protein</fullName>
    </submittedName>
</protein>
<dbReference type="Proteomes" id="UP000186720">
    <property type="component" value="Unassembled WGS sequence"/>
</dbReference>
<proteinExistence type="predicted"/>
<reference evidence="1 2" key="1">
    <citation type="submission" date="2016-11" db="EMBL/GenBank/DDBJ databases">
        <title>Whole Genome Sequencing of Mucilaginibacter polytrichastri RG4-7(T) isolated from the moss sample.</title>
        <authorList>
            <person name="Li Y."/>
        </authorList>
    </citation>
    <scope>NUCLEOTIDE SEQUENCE [LARGE SCALE GENOMIC DNA]</scope>
    <source>
        <strain evidence="1 2">RG4-7</strain>
    </source>
</reference>
<dbReference type="EMBL" id="MPPL01000001">
    <property type="protein sequence ID" value="OKS86225.1"/>
    <property type="molecule type" value="Genomic_DNA"/>
</dbReference>
<sequence length="38" mass="4291">MEKLIRIIQQYLTSKQGPSVVLIPVKANNYMQACCCCC</sequence>
<gene>
    <name evidence="1" type="ORF">RG47T_1676</name>
</gene>
<accession>A0A1Q5ZWT1</accession>
<organism evidence="1 2">
    <name type="scientific">Mucilaginibacter polytrichastri</name>
    <dbReference type="NCBI Taxonomy" id="1302689"/>
    <lineage>
        <taxon>Bacteria</taxon>
        <taxon>Pseudomonadati</taxon>
        <taxon>Bacteroidota</taxon>
        <taxon>Sphingobacteriia</taxon>
        <taxon>Sphingobacteriales</taxon>
        <taxon>Sphingobacteriaceae</taxon>
        <taxon>Mucilaginibacter</taxon>
    </lineage>
</organism>
<dbReference type="STRING" id="1302689.RG47T_1676"/>
<keyword evidence="2" id="KW-1185">Reference proteome</keyword>
<name>A0A1Q5ZWT1_9SPHI</name>